<sequence length="324" mass="35373">MNKDLQIAKKTVQTEIQALKRLLSSFDRSSQFSKAVNLISKIKGKCLVVGVGKSYLVGLKVSSTLSSLGTPSVAFSANDLQHGGLGAIQKNHDALLMFSVSGESSELNSILRYANRHNVPVIGVSCKSSSMLLRYSTIKILLPKVIEAGHSLAPTSSSLNFFSWGDSLAIACMKRKKWTNNKFITTHPSGTLATALIQVKEIMAKKKEIPLISANQTLRAALAEMTKKKLGIVCVKEKNGKINLITDGDIRRNSNNLYKKKILQVCSKNPTWISDTATALTAIEKINALKITSLLVAKNQDIKKKIKKIVGVLHLHHCLSRGIK</sequence>
<dbReference type="PANTHER" id="PTHR42745:SF1">
    <property type="entry name" value="ARABINOSE 5-PHOSPHATE ISOMERASE KDSD"/>
    <property type="match status" value="1"/>
</dbReference>
<organism evidence="2">
    <name type="scientific">uncultured marine microorganism HF4000_005D21</name>
    <dbReference type="NCBI Taxonomy" id="455505"/>
    <lineage>
        <taxon>unclassified sequences</taxon>
        <taxon>environmental samples</taxon>
    </lineage>
</organism>
<accession>B3T097</accession>
<dbReference type="AlphaFoldDB" id="B3T097"/>
<reference evidence="2" key="1">
    <citation type="journal article" date="2008" name="ISME J.">
        <title>Genomic patterns of recombination, clonal divergence and environment in marine microbial populations.</title>
        <authorList>
            <person name="Konstantinidis K.T."/>
            <person name="Delong E.F."/>
        </authorList>
    </citation>
    <scope>NUCLEOTIDE SEQUENCE</scope>
</reference>
<dbReference type="GO" id="GO:0097367">
    <property type="term" value="F:carbohydrate derivative binding"/>
    <property type="evidence" value="ECO:0007669"/>
    <property type="project" value="InterPro"/>
</dbReference>
<evidence type="ECO:0000313" key="2">
    <source>
        <dbReference type="EMBL" id="ABZ06006.1"/>
    </source>
</evidence>
<evidence type="ECO:0000259" key="1">
    <source>
        <dbReference type="PROSITE" id="PS51464"/>
    </source>
</evidence>
<proteinExistence type="predicted"/>
<dbReference type="InterPro" id="IPR050986">
    <property type="entry name" value="GutQ/KpsF_isomerases"/>
</dbReference>
<gene>
    <name evidence="2" type="ORF">ALOHA_HF4000005D21ctg1g11</name>
</gene>
<dbReference type="PROSITE" id="PS51464">
    <property type="entry name" value="SIS"/>
    <property type="match status" value="1"/>
</dbReference>
<dbReference type="SUPFAM" id="SSF53697">
    <property type="entry name" value="SIS domain"/>
    <property type="match status" value="1"/>
</dbReference>
<name>B3T097_9ZZZZ</name>
<dbReference type="InterPro" id="IPR000644">
    <property type="entry name" value="CBS_dom"/>
</dbReference>
<dbReference type="InterPro" id="IPR046348">
    <property type="entry name" value="SIS_dom_sf"/>
</dbReference>
<dbReference type="Gene3D" id="3.10.580.10">
    <property type="entry name" value="CBS-domain"/>
    <property type="match status" value="1"/>
</dbReference>
<dbReference type="InterPro" id="IPR046342">
    <property type="entry name" value="CBS_dom_sf"/>
</dbReference>
<dbReference type="Gene3D" id="3.40.50.10490">
    <property type="entry name" value="Glucose-6-phosphate isomerase like protein, domain 1"/>
    <property type="match status" value="1"/>
</dbReference>
<dbReference type="InterPro" id="IPR001347">
    <property type="entry name" value="SIS_dom"/>
</dbReference>
<dbReference type="Pfam" id="PF00571">
    <property type="entry name" value="CBS"/>
    <property type="match status" value="1"/>
</dbReference>
<feature type="domain" description="SIS" evidence="1">
    <location>
        <begin position="35"/>
        <end position="178"/>
    </location>
</feature>
<dbReference type="EMBL" id="EU016564">
    <property type="protein sequence ID" value="ABZ06006.1"/>
    <property type="molecule type" value="Genomic_DNA"/>
</dbReference>
<dbReference type="PANTHER" id="PTHR42745">
    <property type="match status" value="1"/>
</dbReference>
<dbReference type="Pfam" id="PF01380">
    <property type="entry name" value="SIS"/>
    <property type="match status" value="1"/>
</dbReference>
<protein>
    <submittedName>
        <fullName evidence="2">Putative CBS domain protein</fullName>
    </submittedName>
</protein>
<dbReference type="GO" id="GO:1901135">
    <property type="term" value="P:carbohydrate derivative metabolic process"/>
    <property type="evidence" value="ECO:0007669"/>
    <property type="project" value="InterPro"/>
</dbReference>
<dbReference type="CDD" id="cd04604">
    <property type="entry name" value="CBS_pair_SIS_assoc"/>
    <property type="match status" value="1"/>
</dbReference>